<feature type="region of interest" description="Disordered" evidence="11">
    <location>
        <begin position="1"/>
        <end position="21"/>
    </location>
</feature>
<sequence>MSTSIAFEPLPGSDPADTETITTRPRRIPTFEDRIELLVDKANAKLGPFLVFTAIILLFLNIYCYFAVFIPFHYPQQKDEEEDKERTNSNVGYIANMIWSCYLVWGIIANYFYAVKTPPGSVLDEVLPENEGNLYQSVLLQMDGHFNHRYFVMFLTYLPTACVYYVYMGIGPFLLLTEYEDNDNWPYPLPQALVAFSIVLAGAFSLAVGGMGCWHWYLTLTAQTTLEQHHNSVIKDACKKKGDKFSNMYDFGVLGNLQDFFNIGRRGPWYTALVPIRIPPIGNGKRYQKSGRGYAIHFGDDDDIV</sequence>
<protein>
    <recommendedName>
        <fullName evidence="10">Palmitoyltransferase</fullName>
        <ecNumber evidence="10">2.3.1.225</ecNumber>
    </recommendedName>
</protein>
<feature type="domain" description="Palmitoyltransferase DHHC" evidence="12">
    <location>
        <begin position="144"/>
        <end position="230"/>
    </location>
</feature>
<dbReference type="AlphaFoldDB" id="A0A9P6M8P8"/>
<keyword evidence="7" id="KW-0449">Lipoprotein</keyword>
<comment type="catalytic activity">
    <reaction evidence="9 10">
        <text>L-cysteinyl-[protein] + hexadecanoyl-CoA = S-hexadecanoyl-L-cysteinyl-[protein] + CoA</text>
        <dbReference type="Rhea" id="RHEA:36683"/>
        <dbReference type="Rhea" id="RHEA-COMP:10131"/>
        <dbReference type="Rhea" id="RHEA-COMP:11032"/>
        <dbReference type="ChEBI" id="CHEBI:29950"/>
        <dbReference type="ChEBI" id="CHEBI:57287"/>
        <dbReference type="ChEBI" id="CHEBI:57379"/>
        <dbReference type="ChEBI" id="CHEBI:74151"/>
        <dbReference type="EC" id="2.3.1.225"/>
    </reaction>
</comment>
<dbReference type="GO" id="GO:0019706">
    <property type="term" value="F:protein-cysteine S-palmitoyltransferase activity"/>
    <property type="evidence" value="ECO:0007669"/>
    <property type="project" value="UniProtKB-EC"/>
</dbReference>
<evidence type="ECO:0000256" key="9">
    <source>
        <dbReference type="ARBA" id="ARBA00048048"/>
    </source>
</evidence>
<dbReference type="PANTHER" id="PTHR12246">
    <property type="entry name" value="PALMITOYLTRANSFERASE ZDHHC16"/>
    <property type="match status" value="1"/>
</dbReference>
<dbReference type="EC" id="2.3.1.225" evidence="10"/>
<evidence type="ECO:0000313" key="13">
    <source>
        <dbReference type="EMBL" id="KAF9980521.1"/>
    </source>
</evidence>
<evidence type="ECO:0000256" key="8">
    <source>
        <dbReference type="ARBA" id="ARBA00023315"/>
    </source>
</evidence>
<feature type="transmembrane region" description="Helical" evidence="10">
    <location>
        <begin position="93"/>
        <end position="113"/>
    </location>
</feature>
<evidence type="ECO:0000256" key="7">
    <source>
        <dbReference type="ARBA" id="ARBA00023288"/>
    </source>
</evidence>
<feature type="transmembrane region" description="Helical" evidence="10">
    <location>
        <begin position="49"/>
        <end position="73"/>
    </location>
</feature>
<keyword evidence="6" id="KW-0564">Palmitate</keyword>
<feature type="transmembrane region" description="Helical" evidence="10">
    <location>
        <begin position="194"/>
        <end position="218"/>
    </location>
</feature>
<dbReference type="OrthoDB" id="9909019at2759"/>
<keyword evidence="3 10" id="KW-0812">Transmembrane</keyword>
<name>A0A9P6M8P8_9FUNG</name>
<evidence type="ECO:0000256" key="10">
    <source>
        <dbReference type="RuleBase" id="RU079119"/>
    </source>
</evidence>
<keyword evidence="2 10" id="KW-0808">Transferase</keyword>
<evidence type="ECO:0000313" key="14">
    <source>
        <dbReference type="Proteomes" id="UP000749646"/>
    </source>
</evidence>
<dbReference type="EMBL" id="JAAAHW010003832">
    <property type="protein sequence ID" value="KAF9980521.1"/>
    <property type="molecule type" value="Genomic_DNA"/>
</dbReference>
<evidence type="ECO:0000256" key="11">
    <source>
        <dbReference type="SAM" id="MobiDB-lite"/>
    </source>
</evidence>
<comment type="subcellular location">
    <subcellularLocation>
        <location evidence="1">Membrane</location>
        <topology evidence="1">Multi-pass membrane protein</topology>
    </subcellularLocation>
</comment>
<proteinExistence type="inferred from homology"/>
<dbReference type="InterPro" id="IPR039859">
    <property type="entry name" value="PFA4/ZDH16/20/ERF2-like"/>
</dbReference>
<evidence type="ECO:0000259" key="12">
    <source>
        <dbReference type="Pfam" id="PF01529"/>
    </source>
</evidence>
<keyword evidence="8 10" id="KW-0012">Acyltransferase</keyword>
<keyword evidence="5 10" id="KW-0472">Membrane</keyword>
<dbReference type="Proteomes" id="UP000749646">
    <property type="component" value="Unassembled WGS sequence"/>
</dbReference>
<evidence type="ECO:0000256" key="5">
    <source>
        <dbReference type="ARBA" id="ARBA00023136"/>
    </source>
</evidence>
<reference evidence="13" key="1">
    <citation type="journal article" date="2020" name="Fungal Divers.">
        <title>Resolving the Mortierellaceae phylogeny through synthesis of multi-gene phylogenetics and phylogenomics.</title>
        <authorList>
            <person name="Vandepol N."/>
            <person name="Liber J."/>
            <person name="Desiro A."/>
            <person name="Na H."/>
            <person name="Kennedy M."/>
            <person name="Barry K."/>
            <person name="Grigoriev I.V."/>
            <person name="Miller A.N."/>
            <person name="O'Donnell K."/>
            <person name="Stajich J.E."/>
            <person name="Bonito G."/>
        </authorList>
    </citation>
    <scope>NUCLEOTIDE SEQUENCE</scope>
    <source>
        <strain evidence="13">MES-2147</strain>
    </source>
</reference>
<evidence type="ECO:0000256" key="2">
    <source>
        <dbReference type="ARBA" id="ARBA00022679"/>
    </source>
</evidence>
<comment type="caution">
    <text evidence="13">The sequence shown here is derived from an EMBL/GenBank/DDBJ whole genome shotgun (WGS) entry which is preliminary data.</text>
</comment>
<comment type="domain">
    <text evidence="10">The DHHC domain is required for palmitoyltransferase activity.</text>
</comment>
<evidence type="ECO:0000256" key="6">
    <source>
        <dbReference type="ARBA" id="ARBA00023139"/>
    </source>
</evidence>
<keyword evidence="4 10" id="KW-1133">Transmembrane helix</keyword>
<gene>
    <name evidence="13" type="ORF">BGZ65_004997</name>
</gene>
<dbReference type="GO" id="GO:0016020">
    <property type="term" value="C:membrane"/>
    <property type="evidence" value="ECO:0007669"/>
    <property type="project" value="UniProtKB-SubCell"/>
</dbReference>
<feature type="transmembrane region" description="Helical" evidence="10">
    <location>
        <begin position="150"/>
        <end position="174"/>
    </location>
</feature>
<comment type="similarity">
    <text evidence="10">Belongs to the DHHC palmitoyltransferase family.</text>
</comment>
<keyword evidence="14" id="KW-1185">Reference proteome</keyword>
<dbReference type="Pfam" id="PF01529">
    <property type="entry name" value="DHHC"/>
    <property type="match status" value="1"/>
</dbReference>
<evidence type="ECO:0000256" key="1">
    <source>
        <dbReference type="ARBA" id="ARBA00004141"/>
    </source>
</evidence>
<evidence type="ECO:0000256" key="4">
    <source>
        <dbReference type="ARBA" id="ARBA00022989"/>
    </source>
</evidence>
<dbReference type="InterPro" id="IPR001594">
    <property type="entry name" value="Palmitoyltrfase_DHHC"/>
</dbReference>
<evidence type="ECO:0000256" key="3">
    <source>
        <dbReference type="ARBA" id="ARBA00022692"/>
    </source>
</evidence>
<organism evidence="13 14">
    <name type="scientific">Modicella reniformis</name>
    <dbReference type="NCBI Taxonomy" id="1440133"/>
    <lineage>
        <taxon>Eukaryota</taxon>
        <taxon>Fungi</taxon>
        <taxon>Fungi incertae sedis</taxon>
        <taxon>Mucoromycota</taxon>
        <taxon>Mortierellomycotina</taxon>
        <taxon>Mortierellomycetes</taxon>
        <taxon>Mortierellales</taxon>
        <taxon>Mortierellaceae</taxon>
        <taxon>Modicella</taxon>
    </lineage>
</organism>
<accession>A0A9P6M8P8</accession>